<accession>A0A3D5ND85</accession>
<sequence length="88" mass="9710">MRSWYAGLPPYLQATVFALIGTVMAAMSSVLVRLVTAEIDPLQAVFFRNFFGLIMIAPFALRSGVMQLKTHRLPMFGLRALLSMGAMS</sequence>
<evidence type="ECO:0000259" key="2">
    <source>
        <dbReference type="Pfam" id="PF00892"/>
    </source>
</evidence>
<feature type="transmembrane region" description="Helical" evidence="1">
    <location>
        <begin position="12"/>
        <end position="34"/>
    </location>
</feature>
<organism evidence="3 4">
    <name type="scientific">Thalassospira lucentensis</name>
    <dbReference type="NCBI Taxonomy" id="168935"/>
    <lineage>
        <taxon>Bacteria</taxon>
        <taxon>Pseudomonadati</taxon>
        <taxon>Pseudomonadota</taxon>
        <taxon>Alphaproteobacteria</taxon>
        <taxon>Rhodospirillales</taxon>
        <taxon>Thalassospiraceae</taxon>
        <taxon>Thalassospira</taxon>
    </lineage>
</organism>
<keyword evidence="1" id="KW-1133">Transmembrane helix</keyword>
<dbReference type="EMBL" id="DPOP01000149">
    <property type="protein sequence ID" value="HCW69327.1"/>
    <property type="molecule type" value="Genomic_DNA"/>
</dbReference>
<evidence type="ECO:0000313" key="4">
    <source>
        <dbReference type="Proteomes" id="UP000264179"/>
    </source>
</evidence>
<comment type="caution">
    <text evidence="3">The sequence shown here is derived from an EMBL/GenBank/DDBJ whole genome shotgun (WGS) entry which is preliminary data.</text>
</comment>
<dbReference type="Pfam" id="PF00892">
    <property type="entry name" value="EamA"/>
    <property type="match status" value="1"/>
</dbReference>
<evidence type="ECO:0000256" key="1">
    <source>
        <dbReference type="SAM" id="Phobius"/>
    </source>
</evidence>
<dbReference type="AlphaFoldDB" id="A0A3D5ND85"/>
<protein>
    <submittedName>
        <fullName evidence="3">RNA polymerase subunit sigma-54</fullName>
    </submittedName>
</protein>
<feature type="transmembrane region" description="Helical" evidence="1">
    <location>
        <begin position="46"/>
        <end position="65"/>
    </location>
</feature>
<dbReference type="GO" id="GO:0016020">
    <property type="term" value="C:membrane"/>
    <property type="evidence" value="ECO:0007669"/>
    <property type="project" value="InterPro"/>
</dbReference>
<gene>
    <name evidence="3" type="ORF">DHR80_19425</name>
</gene>
<feature type="domain" description="EamA" evidence="2">
    <location>
        <begin position="16"/>
        <end position="85"/>
    </location>
</feature>
<feature type="non-terminal residue" evidence="3">
    <location>
        <position position="88"/>
    </location>
</feature>
<name>A0A3D5ND85_9PROT</name>
<dbReference type="Proteomes" id="UP000264179">
    <property type="component" value="Unassembled WGS sequence"/>
</dbReference>
<proteinExistence type="predicted"/>
<reference evidence="3 4" key="1">
    <citation type="journal article" date="2018" name="Nat. Biotechnol.">
        <title>A standardized bacterial taxonomy based on genome phylogeny substantially revises the tree of life.</title>
        <authorList>
            <person name="Parks D.H."/>
            <person name="Chuvochina M."/>
            <person name="Waite D.W."/>
            <person name="Rinke C."/>
            <person name="Skarshewski A."/>
            <person name="Chaumeil P.A."/>
            <person name="Hugenholtz P."/>
        </authorList>
    </citation>
    <scope>NUCLEOTIDE SEQUENCE [LARGE SCALE GENOMIC DNA]</scope>
    <source>
        <strain evidence="3">UBA9881</strain>
    </source>
</reference>
<keyword evidence="1" id="KW-0812">Transmembrane</keyword>
<dbReference type="InterPro" id="IPR000620">
    <property type="entry name" value="EamA_dom"/>
</dbReference>
<evidence type="ECO:0000313" key="3">
    <source>
        <dbReference type="EMBL" id="HCW69327.1"/>
    </source>
</evidence>
<keyword evidence="1" id="KW-0472">Membrane</keyword>